<evidence type="ECO:0000313" key="2">
    <source>
        <dbReference type="Proteomes" id="UP001607302"/>
    </source>
</evidence>
<sequence length="116" mass="13107">MTEIFVFFCKNSIELIQIADSLCFRNLEDKNGDHRTPTPVSIDNYLNNLKCARSTKLRLELANIAYLYFELAIVGYDIIAIACEAMMSSSVCIAKIKILRNRSSVCSSAFRDLNNT</sequence>
<gene>
    <name evidence="1" type="ORF">V1478_002938</name>
</gene>
<name>A0ABD2BR95_VESSQ</name>
<organism evidence="1 2">
    <name type="scientific">Vespula squamosa</name>
    <name type="common">Southern yellow jacket</name>
    <name type="synonym">Wasp</name>
    <dbReference type="NCBI Taxonomy" id="30214"/>
    <lineage>
        <taxon>Eukaryota</taxon>
        <taxon>Metazoa</taxon>
        <taxon>Ecdysozoa</taxon>
        <taxon>Arthropoda</taxon>
        <taxon>Hexapoda</taxon>
        <taxon>Insecta</taxon>
        <taxon>Pterygota</taxon>
        <taxon>Neoptera</taxon>
        <taxon>Endopterygota</taxon>
        <taxon>Hymenoptera</taxon>
        <taxon>Apocrita</taxon>
        <taxon>Aculeata</taxon>
        <taxon>Vespoidea</taxon>
        <taxon>Vespidae</taxon>
        <taxon>Vespinae</taxon>
        <taxon>Vespula</taxon>
    </lineage>
</organism>
<proteinExistence type="predicted"/>
<reference evidence="1 2" key="1">
    <citation type="journal article" date="2024" name="Ann. Entomol. Soc. Am.">
        <title>Genomic analyses of the southern and eastern yellowjacket wasps (Hymenoptera: Vespidae) reveal evolutionary signatures of social life.</title>
        <authorList>
            <person name="Catto M.A."/>
            <person name="Caine P.B."/>
            <person name="Orr S.E."/>
            <person name="Hunt B.G."/>
            <person name="Goodisman M.A.D."/>
        </authorList>
    </citation>
    <scope>NUCLEOTIDE SEQUENCE [LARGE SCALE GENOMIC DNA]</scope>
    <source>
        <strain evidence="1">233</strain>
        <tissue evidence="1">Head and thorax</tissue>
    </source>
</reference>
<protein>
    <submittedName>
        <fullName evidence="1">Uncharacterized protein</fullName>
    </submittedName>
</protein>
<accession>A0ABD2BR95</accession>
<dbReference type="EMBL" id="JAUDFV010000064">
    <property type="protein sequence ID" value="KAL2735298.1"/>
    <property type="molecule type" value="Genomic_DNA"/>
</dbReference>
<evidence type="ECO:0000313" key="1">
    <source>
        <dbReference type="EMBL" id="KAL2735298.1"/>
    </source>
</evidence>
<keyword evidence="2" id="KW-1185">Reference proteome</keyword>
<dbReference type="Proteomes" id="UP001607302">
    <property type="component" value="Unassembled WGS sequence"/>
</dbReference>
<dbReference type="AlphaFoldDB" id="A0ABD2BR95"/>
<comment type="caution">
    <text evidence="1">The sequence shown here is derived from an EMBL/GenBank/DDBJ whole genome shotgun (WGS) entry which is preliminary data.</text>
</comment>